<evidence type="ECO:0000256" key="5">
    <source>
        <dbReference type="ARBA" id="ARBA00023136"/>
    </source>
</evidence>
<keyword evidence="5 9" id="KW-0472">Membrane</keyword>
<evidence type="ECO:0000256" key="9">
    <source>
        <dbReference type="SAM" id="Phobius"/>
    </source>
</evidence>
<dbReference type="Proteomes" id="UP001055125">
    <property type="component" value="Unassembled WGS sequence"/>
</dbReference>
<dbReference type="CDD" id="cd06225">
    <property type="entry name" value="HAMP"/>
    <property type="match status" value="1"/>
</dbReference>
<name>A0ABQ4RXR4_9HYPH</name>
<feature type="domain" description="HAMP" evidence="11">
    <location>
        <begin position="218"/>
        <end position="271"/>
    </location>
</feature>
<keyword evidence="4 9" id="KW-1133">Transmembrane helix</keyword>
<keyword evidence="3 9" id="KW-0812">Transmembrane</keyword>
<feature type="domain" description="Methyl-accepting transducer" evidence="10">
    <location>
        <begin position="311"/>
        <end position="547"/>
    </location>
</feature>
<dbReference type="InterPro" id="IPR004090">
    <property type="entry name" value="Chemotax_Me-accpt_rcpt"/>
</dbReference>
<sequence length="567" mass="59407">MPRLSILQGLRVLTIARRFYLITALGIGTAVLTALLSLSSTRETVFAEKRAETKHIVELVASQVKSYVALAKAGKLSEAEARRLAVQAMQTARFDGTNYVFAYDHDGVVVTHAKTSYIGTNRIEVKDKFSGRFIVRDLIAAARTGTGFLEYAVPKAEGSEPLPKLTYVQDIPEWRFFVGAGIYVDDVDAILREQFITLGWKIGVAALILGTLAFLLARTVSAPLGVLTTRMAGLSNGDLDAPVAGADRRDEVGAMARSVQVFREALIAKREADAAALVEADAKARRADALDRLTRGFEASVTALTRGLSTAAVQMETTAGSMSRTARRASEQSVMVASAAEATSTNVQVVAAASEEMSASIAEIEAQVGRSSRIAARSVEDANRTDGAVRALATEAESIGTVVALISAIAEQTNLLALNATIEAARAGPAGRGFAVVAAEVKDLASQTAQATQDIARQIGLIQDGTQGAVAAIRGIGQTVAEMSAIADTVAASMSQQGAATQEIVRNVGQAAEGTQAVTVSIAAVKDGAEETEAASGRVLDAARELARHSERMSEEVAAFLASVRAA</sequence>
<comment type="caution">
    <text evidence="12">The sequence shown here is derived from an EMBL/GenBank/DDBJ whole genome shotgun (WGS) entry which is preliminary data.</text>
</comment>
<accession>A0ABQ4RXR4</accession>
<dbReference type="SMART" id="SM00304">
    <property type="entry name" value="HAMP"/>
    <property type="match status" value="1"/>
</dbReference>
<reference evidence="12" key="2">
    <citation type="submission" date="2021-08" db="EMBL/GenBank/DDBJ databases">
        <authorList>
            <person name="Tani A."/>
            <person name="Ola A."/>
            <person name="Ogura Y."/>
            <person name="Katsura K."/>
            <person name="Hayashi T."/>
        </authorList>
    </citation>
    <scope>NUCLEOTIDE SEQUENCE</scope>
    <source>
        <strain evidence="12">DSM 19015</strain>
    </source>
</reference>
<evidence type="ECO:0000256" key="4">
    <source>
        <dbReference type="ARBA" id="ARBA00022989"/>
    </source>
</evidence>
<reference evidence="12" key="1">
    <citation type="journal article" date="2021" name="Front. Microbiol.">
        <title>Comprehensive Comparative Genomics and Phenotyping of Methylobacterium Species.</title>
        <authorList>
            <person name="Alessa O."/>
            <person name="Ogura Y."/>
            <person name="Fujitani Y."/>
            <person name="Takami H."/>
            <person name="Hayashi T."/>
            <person name="Sahin N."/>
            <person name="Tani A."/>
        </authorList>
    </citation>
    <scope>NUCLEOTIDE SEQUENCE</scope>
    <source>
        <strain evidence="12">DSM 19015</strain>
    </source>
</reference>
<dbReference type="PROSITE" id="PS50111">
    <property type="entry name" value="CHEMOTAXIS_TRANSDUC_2"/>
    <property type="match status" value="1"/>
</dbReference>
<dbReference type="Gene3D" id="3.30.450.20">
    <property type="entry name" value="PAS domain"/>
    <property type="match status" value="1"/>
</dbReference>
<dbReference type="Pfam" id="PF00015">
    <property type="entry name" value="MCPsignal"/>
    <property type="match status" value="1"/>
</dbReference>
<dbReference type="InterPro" id="IPR004089">
    <property type="entry name" value="MCPsignal_dom"/>
</dbReference>
<evidence type="ECO:0000313" key="13">
    <source>
        <dbReference type="Proteomes" id="UP001055125"/>
    </source>
</evidence>
<evidence type="ECO:0000259" key="10">
    <source>
        <dbReference type="PROSITE" id="PS50111"/>
    </source>
</evidence>
<dbReference type="PANTHER" id="PTHR32089">
    <property type="entry name" value="METHYL-ACCEPTING CHEMOTAXIS PROTEIN MCPB"/>
    <property type="match status" value="1"/>
</dbReference>
<proteinExistence type="inferred from homology"/>
<evidence type="ECO:0000256" key="6">
    <source>
        <dbReference type="ARBA" id="ARBA00023224"/>
    </source>
</evidence>
<keyword evidence="2" id="KW-1003">Cell membrane</keyword>
<dbReference type="SMART" id="SM00283">
    <property type="entry name" value="MA"/>
    <property type="match status" value="1"/>
</dbReference>
<dbReference type="Pfam" id="PF00672">
    <property type="entry name" value="HAMP"/>
    <property type="match status" value="1"/>
</dbReference>
<dbReference type="InterPro" id="IPR004010">
    <property type="entry name" value="Double_Cache_2"/>
</dbReference>
<dbReference type="InterPro" id="IPR003660">
    <property type="entry name" value="HAMP_dom"/>
</dbReference>
<dbReference type="RefSeq" id="WP_238244734.1">
    <property type="nucleotide sequence ID" value="NZ_BPQP01000041.1"/>
</dbReference>
<evidence type="ECO:0000256" key="1">
    <source>
        <dbReference type="ARBA" id="ARBA00004651"/>
    </source>
</evidence>
<dbReference type="Gene3D" id="1.10.287.950">
    <property type="entry name" value="Methyl-accepting chemotaxis protein"/>
    <property type="match status" value="1"/>
</dbReference>
<dbReference type="InterPro" id="IPR033480">
    <property type="entry name" value="sCache_2"/>
</dbReference>
<dbReference type="EMBL" id="BPQP01000041">
    <property type="protein sequence ID" value="GJD95589.1"/>
    <property type="molecule type" value="Genomic_DNA"/>
</dbReference>
<keyword evidence="6 8" id="KW-0807">Transducer</keyword>
<keyword evidence="13" id="KW-1185">Reference proteome</keyword>
<dbReference type="PANTHER" id="PTHR32089:SF112">
    <property type="entry name" value="LYSOZYME-LIKE PROTEIN-RELATED"/>
    <property type="match status" value="1"/>
</dbReference>
<feature type="transmembrane region" description="Helical" evidence="9">
    <location>
        <begin position="20"/>
        <end position="40"/>
    </location>
</feature>
<comment type="subcellular location">
    <subcellularLocation>
        <location evidence="1">Cell membrane</location>
        <topology evidence="1">Multi-pass membrane protein</topology>
    </subcellularLocation>
</comment>
<evidence type="ECO:0000259" key="11">
    <source>
        <dbReference type="PROSITE" id="PS50885"/>
    </source>
</evidence>
<evidence type="ECO:0000256" key="3">
    <source>
        <dbReference type="ARBA" id="ARBA00022692"/>
    </source>
</evidence>
<dbReference type="Pfam" id="PF08269">
    <property type="entry name" value="dCache_2"/>
    <property type="match status" value="1"/>
</dbReference>
<dbReference type="Gene3D" id="6.10.340.10">
    <property type="match status" value="1"/>
</dbReference>
<dbReference type="PRINTS" id="PR00260">
    <property type="entry name" value="CHEMTRNSDUCR"/>
</dbReference>
<gene>
    <name evidence="12" type="ORF">OCOJLMKI_2802</name>
</gene>
<evidence type="ECO:0000313" key="12">
    <source>
        <dbReference type="EMBL" id="GJD95589.1"/>
    </source>
</evidence>
<dbReference type="SUPFAM" id="SSF58104">
    <property type="entry name" value="Methyl-accepting chemotaxis protein (MCP) signaling domain"/>
    <property type="match status" value="1"/>
</dbReference>
<organism evidence="12 13">
    <name type="scientific">Methylobacterium iners</name>
    <dbReference type="NCBI Taxonomy" id="418707"/>
    <lineage>
        <taxon>Bacteria</taxon>
        <taxon>Pseudomonadati</taxon>
        <taxon>Pseudomonadota</taxon>
        <taxon>Alphaproteobacteria</taxon>
        <taxon>Hyphomicrobiales</taxon>
        <taxon>Methylobacteriaceae</taxon>
        <taxon>Methylobacterium</taxon>
    </lineage>
</organism>
<dbReference type="PROSITE" id="PS50885">
    <property type="entry name" value="HAMP"/>
    <property type="match status" value="1"/>
</dbReference>
<comment type="similarity">
    <text evidence="7">Belongs to the methyl-accepting chemotaxis (MCP) protein family.</text>
</comment>
<evidence type="ECO:0000256" key="2">
    <source>
        <dbReference type="ARBA" id="ARBA00022475"/>
    </source>
</evidence>
<evidence type="ECO:0000256" key="7">
    <source>
        <dbReference type="ARBA" id="ARBA00029447"/>
    </source>
</evidence>
<protein>
    <submittedName>
        <fullName evidence="12">Methyl-accepting chemotaxis protein</fullName>
    </submittedName>
</protein>
<dbReference type="SMART" id="SM01049">
    <property type="entry name" value="Cache_2"/>
    <property type="match status" value="1"/>
</dbReference>
<evidence type="ECO:0000256" key="8">
    <source>
        <dbReference type="PROSITE-ProRule" id="PRU00284"/>
    </source>
</evidence>